<protein>
    <submittedName>
        <fullName evidence="1">Uncharacterized protein</fullName>
    </submittedName>
</protein>
<proteinExistence type="predicted"/>
<reference evidence="1 2" key="1">
    <citation type="submission" date="2022-06" db="EMBL/GenBank/DDBJ databases">
        <title>Runella sp. S5 genome sequencing.</title>
        <authorList>
            <person name="Park S."/>
        </authorList>
    </citation>
    <scope>NUCLEOTIDE SEQUENCE [LARGE SCALE GENOMIC DNA]</scope>
    <source>
        <strain evidence="1 2">S5</strain>
    </source>
</reference>
<evidence type="ECO:0000313" key="1">
    <source>
        <dbReference type="EMBL" id="MCP1386259.1"/>
    </source>
</evidence>
<sequence length="378" mass="43581">MQNPLKFSTPQTHGFRSNIHQDMSENLVRVVMGSHQSFAKSFDAQTIYDKTNFIPALERAYSDYRNEYRAKKSRDYPKDNSYIISRFVQLNLTEDGKLSVFTFGRTQVGYLRAGKAQLVYKNLQCKQGDILYINIEANPSFDPNSLLMVSSQKDSSSLENYHFPLFYIRVEEESAAITPVRPTAYLWRSLLVLGILTVLSVGGWWRFKNSDLNFPTSTVTTDSIPMNTEDSTETIVEEPSSTPILSDFPQTDSLLTIYYQSTPRTLEALDKVAQVLNDEQANNPQAAQAKWEELKEERKTLFLTLLEPLDIILNRAENAYRNLQKVEYQNLIDKADEFFREDISTKWQDVPIVKERIERLNRIKSYNSEPDINSQSTN</sequence>
<gene>
    <name evidence="1" type="ORF">NCI00_27710</name>
</gene>
<dbReference type="EMBL" id="JAMZEL010000020">
    <property type="protein sequence ID" value="MCP1386259.1"/>
    <property type="molecule type" value="Genomic_DNA"/>
</dbReference>
<dbReference type="Proteomes" id="UP001204772">
    <property type="component" value="Unassembled WGS sequence"/>
</dbReference>
<dbReference type="RefSeq" id="WP_253533003.1">
    <property type="nucleotide sequence ID" value="NZ_JAMZEL010000020.1"/>
</dbReference>
<evidence type="ECO:0000313" key="2">
    <source>
        <dbReference type="Proteomes" id="UP001204772"/>
    </source>
</evidence>
<accession>A0ABT1FWW2</accession>
<keyword evidence="2" id="KW-1185">Reference proteome</keyword>
<comment type="caution">
    <text evidence="1">The sequence shown here is derived from an EMBL/GenBank/DDBJ whole genome shotgun (WGS) entry which is preliminary data.</text>
</comment>
<organism evidence="1 2">
    <name type="scientific">Runella salmonicolor</name>
    <dbReference type="NCBI Taxonomy" id="2950278"/>
    <lineage>
        <taxon>Bacteria</taxon>
        <taxon>Pseudomonadati</taxon>
        <taxon>Bacteroidota</taxon>
        <taxon>Cytophagia</taxon>
        <taxon>Cytophagales</taxon>
        <taxon>Spirosomataceae</taxon>
        <taxon>Runella</taxon>
    </lineage>
</organism>
<name>A0ABT1FWW2_9BACT</name>